<evidence type="ECO:0000259" key="2">
    <source>
        <dbReference type="Pfam" id="PF13649"/>
    </source>
</evidence>
<comment type="caution">
    <text evidence="3">The sequence shown here is derived from an EMBL/GenBank/DDBJ whole genome shotgun (WGS) entry which is preliminary data.</text>
</comment>
<reference evidence="3 4" key="1">
    <citation type="submission" date="2019-09" db="EMBL/GenBank/DDBJ databases">
        <title>Goodfellowia gen. nov., a new genus of the Pseudonocardineae related to Actinoalloteichus, containing Goodfellowia coeruleoviolacea gen. nov., comb. nov. gen. nov., comb. nov.</title>
        <authorList>
            <person name="Labeda D."/>
        </authorList>
    </citation>
    <scope>NUCLEOTIDE SEQUENCE [LARGE SCALE GENOMIC DNA]</scope>
    <source>
        <strain evidence="3 4">AN110305</strain>
    </source>
</reference>
<dbReference type="InterPro" id="IPR041698">
    <property type="entry name" value="Methyltransf_25"/>
</dbReference>
<reference evidence="3 4" key="2">
    <citation type="submission" date="2019-09" db="EMBL/GenBank/DDBJ databases">
        <authorList>
            <person name="Jin C."/>
        </authorList>
    </citation>
    <scope>NUCLEOTIDE SEQUENCE [LARGE SCALE GENOMIC DNA]</scope>
    <source>
        <strain evidence="3 4">AN110305</strain>
    </source>
</reference>
<organism evidence="3 4">
    <name type="scientific">Solihabitans fulvus</name>
    <dbReference type="NCBI Taxonomy" id="1892852"/>
    <lineage>
        <taxon>Bacteria</taxon>
        <taxon>Bacillati</taxon>
        <taxon>Actinomycetota</taxon>
        <taxon>Actinomycetes</taxon>
        <taxon>Pseudonocardiales</taxon>
        <taxon>Pseudonocardiaceae</taxon>
        <taxon>Solihabitans</taxon>
    </lineage>
</organism>
<gene>
    <name evidence="3" type="ORF">F0L68_03295</name>
</gene>
<evidence type="ECO:0000256" key="1">
    <source>
        <dbReference type="ARBA" id="ARBA00022679"/>
    </source>
</evidence>
<feature type="domain" description="Methyltransferase" evidence="2">
    <location>
        <begin position="7"/>
        <end position="99"/>
    </location>
</feature>
<dbReference type="CDD" id="cd02440">
    <property type="entry name" value="AdoMet_MTases"/>
    <property type="match status" value="1"/>
</dbReference>
<evidence type="ECO:0000313" key="4">
    <source>
        <dbReference type="Proteomes" id="UP000323454"/>
    </source>
</evidence>
<evidence type="ECO:0000313" key="3">
    <source>
        <dbReference type="EMBL" id="KAA2266195.1"/>
    </source>
</evidence>
<dbReference type="GO" id="GO:0032259">
    <property type="term" value="P:methylation"/>
    <property type="evidence" value="ECO:0007669"/>
    <property type="project" value="UniProtKB-KW"/>
</dbReference>
<dbReference type="SUPFAM" id="SSF53335">
    <property type="entry name" value="S-adenosyl-L-methionine-dependent methyltransferases"/>
    <property type="match status" value="1"/>
</dbReference>
<dbReference type="Proteomes" id="UP000323454">
    <property type="component" value="Unassembled WGS sequence"/>
</dbReference>
<dbReference type="AlphaFoldDB" id="A0A5B2XSU6"/>
<keyword evidence="1 3" id="KW-0808">Transferase</keyword>
<keyword evidence="4" id="KW-1185">Reference proteome</keyword>
<dbReference type="OrthoDB" id="9811589at2"/>
<keyword evidence="3" id="KW-0489">Methyltransferase</keyword>
<sequence>MTSPDRVLDVGCGTGTLLRLARDAGHTGRLCGLDPDPAMLDQARVRTDIEWVLGNAASASWDREFDLAVMSGHAFQVLITDDEVRSSLAAIRAALADGGRFAFETRHPQAREWEGWHGASFEQRNPDGDVVQVSYEVHEVSGGVVRLTETLAGQWWDEPLAELGALRFLDPDTLGGFLDEAGFAVEQQFGDWDRSPITPASTEIITIARTR</sequence>
<protein>
    <submittedName>
        <fullName evidence="3">Class I SAM-dependent methyltransferase</fullName>
    </submittedName>
</protein>
<dbReference type="InterPro" id="IPR029063">
    <property type="entry name" value="SAM-dependent_MTases_sf"/>
</dbReference>
<dbReference type="GO" id="GO:0008168">
    <property type="term" value="F:methyltransferase activity"/>
    <property type="evidence" value="ECO:0007669"/>
    <property type="project" value="UniProtKB-KW"/>
</dbReference>
<dbReference type="EMBL" id="VUOB01000003">
    <property type="protein sequence ID" value="KAA2266195.1"/>
    <property type="molecule type" value="Genomic_DNA"/>
</dbReference>
<dbReference type="Pfam" id="PF13649">
    <property type="entry name" value="Methyltransf_25"/>
    <property type="match status" value="1"/>
</dbReference>
<dbReference type="Gene3D" id="3.40.50.150">
    <property type="entry name" value="Vaccinia Virus protein VP39"/>
    <property type="match status" value="1"/>
</dbReference>
<accession>A0A5B2XSU6</accession>
<name>A0A5B2XSU6_9PSEU</name>
<proteinExistence type="predicted"/>
<dbReference type="PANTHER" id="PTHR43861">
    <property type="entry name" value="TRANS-ACONITATE 2-METHYLTRANSFERASE-RELATED"/>
    <property type="match status" value="1"/>
</dbReference>